<protein>
    <submittedName>
        <fullName evidence="2">Uncharacterized protein</fullName>
    </submittedName>
</protein>
<comment type="caution">
    <text evidence="2">The sequence shown here is derived from an EMBL/GenBank/DDBJ whole genome shotgun (WGS) entry which is preliminary data.</text>
</comment>
<evidence type="ECO:0000313" key="3">
    <source>
        <dbReference type="Proteomes" id="UP001152622"/>
    </source>
</evidence>
<feature type="compositionally biased region" description="Low complexity" evidence="1">
    <location>
        <begin position="227"/>
        <end position="237"/>
    </location>
</feature>
<sequence length="237" mass="25192">MKPVFNNVCFTAPAPLLKPAIVIGLTARPAPPPTPGYLISRWSGRKERPAAFFSLASHYLCPGLPPPLTAPSAHSKTWVNLPIVLLWGVLVHPCGYNSSFLTNPQSVPRPWARTLRQINRTGPEEAGSPNPDGSTKGGDDVAVDPVVGLALLGHGGRESLRAIPSVFALFPSQPGGGYSATHWLTAPPRLPAPRGSIPDGPDCTRSRSASERQPQTVTPRPRPPKHPLAAPPGLRLQ</sequence>
<accession>A0A9Q1FIX6</accession>
<dbReference type="EMBL" id="JAINUF010000005">
    <property type="protein sequence ID" value="KAJ8359698.1"/>
    <property type="molecule type" value="Genomic_DNA"/>
</dbReference>
<proteinExistence type="predicted"/>
<gene>
    <name evidence="2" type="ORF">SKAU_G00162230</name>
</gene>
<dbReference type="Proteomes" id="UP001152622">
    <property type="component" value="Chromosome 5"/>
</dbReference>
<dbReference type="AlphaFoldDB" id="A0A9Q1FIX6"/>
<evidence type="ECO:0000256" key="1">
    <source>
        <dbReference type="SAM" id="MobiDB-lite"/>
    </source>
</evidence>
<feature type="region of interest" description="Disordered" evidence="1">
    <location>
        <begin position="180"/>
        <end position="237"/>
    </location>
</feature>
<name>A0A9Q1FIX6_SYNKA</name>
<keyword evidence="3" id="KW-1185">Reference proteome</keyword>
<organism evidence="2 3">
    <name type="scientific">Synaphobranchus kaupii</name>
    <name type="common">Kaup's arrowtooth eel</name>
    <dbReference type="NCBI Taxonomy" id="118154"/>
    <lineage>
        <taxon>Eukaryota</taxon>
        <taxon>Metazoa</taxon>
        <taxon>Chordata</taxon>
        <taxon>Craniata</taxon>
        <taxon>Vertebrata</taxon>
        <taxon>Euteleostomi</taxon>
        <taxon>Actinopterygii</taxon>
        <taxon>Neopterygii</taxon>
        <taxon>Teleostei</taxon>
        <taxon>Anguilliformes</taxon>
        <taxon>Synaphobranchidae</taxon>
        <taxon>Synaphobranchus</taxon>
    </lineage>
</organism>
<reference evidence="2" key="1">
    <citation type="journal article" date="2023" name="Science">
        <title>Genome structures resolve the early diversification of teleost fishes.</title>
        <authorList>
            <person name="Parey E."/>
            <person name="Louis A."/>
            <person name="Montfort J."/>
            <person name="Bouchez O."/>
            <person name="Roques C."/>
            <person name="Iampietro C."/>
            <person name="Lluch J."/>
            <person name="Castinel A."/>
            <person name="Donnadieu C."/>
            <person name="Desvignes T."/>
            <person name="Floi Bucao C."/>
            <person name="Jouanno E."/>
            <person name="Wen M."/>
            <person name="Mejri S."/>
            <person name="Dirks R."/>
            <person name="Jansen H."/>
            <person name="Henkel C."/>
            <person name="Chen W.J."/>
            <person name="Zahm M."/>
            <person name="Cabau C."/>
            <person name="Klopp C."/>
            <person name="Thompson A.W."/>
            <person name="Robinson-Rechavi M."/>
            <person name="Braasch I."/>
            <person name="Lecointre G."/>
            <person name="Bobe J."/>
            <person name="Postlethwait J.H."/>
            <person name="Berthelot C."/>
            <person name="Roest Crollius H."/>
            <person name="Guiguen Y."/>
        </authorList>
    </citation>
    <scope>NUCLEOTIDE SEQUENCE</scope>
    <source>
        <strain evidence="2">WJC10195</strain>
    </source>
</reference>
<evidence type="ECO:0000313" key="2">
    <source>
        <dbReference type="EMBL" id="KAJ8359698.1"/>
    </source>
</evidence>
<feature type="region of interest" description="Disordered" evidence="1">
    <location>
        <begin position="120"/>
        <end position="141"/>
    </location>
</feature>